<sequence length="211" mass="24210">MSAFGESYKMTLQHTKSVLHPSAKVSILTDQEETEWEGDRPDCFLIGNVHSHDGTVSASFCEELRGIMSTSNHDLHFEVLPHHIRKRGTLGSKQHTTMIARKRREDLLFSDLSQTNDIHQTEYNHERIHKRAVPSTDFTIELAVYVDADYLTYKLPASNMTRRVENMVCKYNARNLTTLFINKQFTKKKYDGHKPTTTTELQASDEGQSHA</sequence>
<reference evidence="2 3" key="1">
    <citation type="journal article" date="2016" name="PLoS ONE">
        <title>A First Insight into the Genome of the Filter-Feeder Mussel Mytilus galloprovincialis.</title>
        <authorList>
            <person name="Murgarella M."/>
            <person name="Puiu D."/>
            <person name="Novoa B."/>
            <person name="Figueras A."/>
            <person name="Posada D."/>
            <person name="Canchaya C."/>
        </authorList>
    </citation>
    <scope>NUCLEOTIDE SEQUENCE [LARGE SCALE GENOMIC DNA]</scope>
    <source>
        <tissue evidence="2">Muscle</tissue>
    </source>
</reference>
<feature type="region of interest" description="Disordered" evidence="1">
    <location>
        <begin position="191"/>
        <end position="211"/>
    </location>
</feature>
<gene>
    <name evidence="2" type="ORF">AM593_03358</name>
</gene>
<keyword evidence="3" id="KW-1185">Reference proteome</keyword>
<feature type="non-terminal residue" evidence="2">
    <location>
        <position position="1"/>
    </location>
</feature>
<evidence type="ECO:0000256" key="1">
    <source>
        <dbReference type="SAM" id="MobiDB-lite"/>
    </source>
</evidence>
<comment type="caution">
    <text evidence="2">The sequence shown here is derived from an EMBL/GenBank/DDBJ whole genome shotgun (WGS) entry which is preliminary data.</text>
</comment>
<dbReference type="EMBL" id="KV591439">
    <property type="protein sequence ID" value="OPL21462.1"/>
    <property type="molecule type" value="Genomic_DNA"/>
</dbReference>
<feature type="non-terminal residue" evidence="2">
    <location>
        <position position="211"/>
    </location>
</feature>
<proteinExistence type="predicted"/>
<name>A0A3L5TQK8_MYTGA</name>
<evidence type="ECO:0000313" key="2">
    <source>
        <dbReference type="EMBL" id="OPL21462.1"/>
    </source>
</evidence>
<evidence type="ECO:0000313" key="3">
    <source>
        <dbReference type="Proteomes" id="UP000266721"/>
    </source>
</evidence>
<dbReference type="Proteomes" id="UP000266721">
    <property type="component" value="Unassembled WGS sequence"/>
</dbReference>
<organism evidence="2 3">
    <name type="scientific">Mytilus galloprovincialis</name>
    <name type="common">Mediterranean mussel</name>
    <dbReference type="NCBI Taxonomy" id="29158"/>
    <lineage>
        <taxon>Eukaryota</taxon>
        <taxon>Metazoa</taxon>
        <taxon>Spiralia</taxon>
        <taxon>Lophotrochozoa</taxon>
        <taxon>Mollusca</taxon>
        <taxon>Bivalvia</taxon>
        <taxon>Autobranchia</taxon>
        <taxon>Pteriomorphia</taxon>
        <taxon>Mytilida</taxon>
        <taxon>Mytiloidea</taxon>
        <taxon>Mytilidae</taxon>
        <taxon>Mytilinae</taxon>
        <taxon>Mytilus</taxon>
    </lineage>
</organism>
<dbReference type="AlphaFoldDB" id="A0A3L5TQK8"/>
<feature type="compositionally biased region" description="Polar residues" evidence="1">
    <location>
        <begin position="195"/>
        <end position="211"/>
    </location>
</feature>
<accession>A0A3L5TQK8</accession>
<protein>
    <submittedName>
        <fullName evidence="2">Uncharacterized protein</fullName>
    </submittedName>
</protein>